<sequence length="183" mass="19934">MSDTRHPTLDESALTPEQQSVFDAIREGKRGVVQGPLRVWLQSPKLAERAEALGAFCRYDTRLPPRVSELAILVTGAFWASGFEWAVHAPIALQAGLAEHIVEDIRCGRTPTFTAADEAAVYCFADELHRNHQVSSSTYAAVVAQYGVEGAVELVGILGYYTLISMTINAFNVPLPEGEADPF</sequence>
<evidence type="ECO:0000313" key="1">
    <source>
        <dbReference type="EMBL" id="SIS22259.1"/>
    </source>
</evidence>
<dbReference type="RefSeq" id="WP_076534825.1">
    <property type="nucleotide sequence ID" value="NZ_FOAC01000002.1"/>
</dbReference>
<name>A0A1N7HBK1_9RHOB</name>
<dbReference type="STRING" id="573024.SAMN05216208_2623"/>
<gene>
    <name evidence="1" type="ORF">SAMN05421666_2692</name>
</gene>
<dbReference type="AlphaFoldDB" id="A0A1N7HBK1"/>
<keyword evidence="2" id="KW-1185">Reference proteome</keyword>
<dbReference type="Proteomes" id="UP000186019">
    <property type="component" value="Unassembled WGS sequence"/>
</dbReference>
<proteinExistence type="predicted"/>
<accession>A0A1N7HBK1</accession>
<protein>
    <submittedName>
        <fullName evidence="1">4-carboxymuconolactone decarboxylase</fullName>
    </submittedName>
</protein>
<dbReference type="EMBL" id="FTNV01000003">
    <property type="protein sequence ID" value="SIS22259.1"/>
    <property type="molecule type" value="Genomic_DNA"/>
</dbReference>
<dbReference type="Gene3D" id="1.20.1290.10">
    <property type="entry name" value="AhpD-like"/>
    <property type="match status" value="1"/>
</dbReference>
<dbReference type="SUPFAM" id="SSF69118">
    <property type="entry name" value="AhpD-like"/>
    <property type="match status" value="1"/>
</dbReference>
<evidence type="ECO:0000313" key="2">
    <source>
        <dbReference type="Proteomes" id="UP000186019"/>
    </source>
</evidence>
<organism evidence="1 2">
    <name type="scientific">Roseovarius nanhaiticus</name>
    <dbReference type="NCBI Taxonomy" id="573024"/>
    <lineage>
        <taxon>Bacteria</taxon>
        <taxon>Pseudomonadati</taxon>
        <taxon>Pseudomonadota</taxon>
        <taxon>Alphaproteobacteria</taxon>
        <taxon>Rhodobacterales</taxon>
        <taxon>Roseobacteraceae</taxon>
        <taxon>Roseovarius</taxon>
    </lineage>
</organism>
<dbReference type="PANTHER" id="PTHR34846">
    <property type="entry name" value="4-CARBOXYMUCONOLACTONE DECARBOXYLASE FAMILY PROTEIN (AFU_ORTHOLOGUE AFUA_6G11590)"/>
    <property type="match status" value="1"/>
</dbReference>
<dbReference type="OrthoDB" id="9129225at2"/>
<dbReference type="InterPro" id="IPR029032">
    <property type="entry name" value="AhpD-like"/>
</dbReference>
<reference evidence="2" key="1">
    <citation type="submission" date="2017-01" db="EMBL/GenBank/DDBJ databases">
        <authorList>
            <person name="Varghese N."/>
            <person name="Submissions S."/>
        </authorList>
    </citation>
    <scope>NUCLEOTIDE SEQUENCE [LARGE SCALE GENOMIC DNA]</scope>
    <source>
        <strain evidence="2">DSM 29590</strain>
    </source>
</reference>
<dbReference type="PANTHER" id="PTHR34846:SF11">
    <property type="entry name" value="4-CARBOXYMUCONOLACTONE DECARBOXYLASE FAMILY PROTEIN (AFU_ORTHOLOGUE AFUA_6G11590)"/>
    <property type="match status" value="1"/>
</dbReference>